<organism evidence="1">
    <name type="scientific">Arundo donax</name>
    <name type="common">Giant reed</name>
    <name type="synonym">Donax arundinaceus</name>
    <dbReference type="NCBI Taxonomy" id="35708"/>
    <lineage>
        <taxon>Eukaryota</taxon>
        <taxon>Viridiplantae</taxon>
        <taxon>Streptophyta</taxon>
        <taxon>Embryophyta</taxon>
        <taxon>Tracheophyta</taxon>
        <taxon>Spermatophyta</taxon>
        <taxon>Magnoliopsida</taxon>
        <taxon>Liliopsida</taxon>
        <taxon>Poales</taxon>
        <taxon>Poaceae</taxon>
        <taxon>PACMAD clade</taxon>
        <taxon>Arundinoideae</taxon>
        <taxon>Arundineae</taxon>
        <taxon>Arundo</taxon>
    </lineage>
</organism>
<reference evidence="1" key="1">
    <citation type="submission" date="2014-09" db="EMBL/GenBank/DDBJ databases">
        <authorList>
            <person name="Magalhaes I.L.F."/>
            <person name="Oliveira U."/>
            <person name="Santos F.R."/>
            <person name="Vidigal T.H.D.A."/>
            <person name="Brescovit A.D."/>
            <person name="Santos A.J."/>
        </authorList>
    </citation>
    <scope>NUCLEOTIDE SEQUENCE</scope>
    <source>
        <tissue evidence="1">Shoot tissue taken approximately 20 cm above the soil surface</tissue>
    </source>
</reference>
<dbReference type="EMBL" id="GBRH01249773">
    <property type="protein sequence ID" value="JAD48122.1"/>
    <property type="molecule type" value="Transcribed_RNA"/>
</dbReference>
<accession>A0A0A9AM47</accession>
<proteinExistence type="predicted"/>
<sequence>MRRQGNKIPSASTL</sequence>
<name>A0A0A9AM47_ARUDO</name>
<reference evidence="1" key="2">
    <citation type="journal article" date="2015" name="Data Brief">
        <title>Shoot transcriptome of the giant reed, Arundo donax.</title>
        <authorList>
            <person name="Barrero R.A."/>
            <person name="Guerrero F.D."/>
            <person name="Moolhuijzen P."/>
            <person name="Goolsby J.A."/>
            <person name="Tidwell J."/>
            <person name="Bellgard S.E."/>
            <person name="Bellgard M.I."/>
        </authorList>
    </citation>
    <scope>NUCLEOTIDE SEQUENCE</scope>
    <source>
        <tissue evidence="1">Shoot tissue taken approximately 20 cm above the soil surface</tissue>
    </source>
</reference>
<evidence type="ECO:0000313" key="1">
    <source>
        <dbReference type="EMBL" id="JAD48122.1"/>
    </source>
</evidence>
<protein>
    <submittedName>
        <fullName evidence="1">Uncharacterized protein</fullName>
    </submittedName>
</protein>